<dbReference type="AlphaFoldDB" id="A0A2X2RGT9"/>
<accession>A0A2X2RGT9</accession>
<dbReference type="InterPro" id="IPR039968">
    <property type="entry name" value="BcerS-like"/>
</dbReference>
<evidence type="ECO:0000313" key="2">
    <source>
        <dbReference type="Proteomes" id="UP000249891"/>
    </source>
</evidence>
<protein>
    <submittedName>
        <fullName evidence="1">Uncharacterized protein</fullName>
    </submittedName>
</protein>
<dbReference type="Gene3D" id="3.40.630.30">
    <property type="match status" value="1"/>
</dbReference>
<proteinExistence type="predicted"/>
<dbReference type="RefSeq" id="WP_128091587.1">
    <property type="nucleotide sequence ID" value="NZ_UARG01000017.1"/>
</dbReference>
<dbReference type="SUPFAM" id="SSF55729">
    <property type="entry name" value="Acyl-CoA N-acyltransferases (Nat)"/>
    <property type="match status" value="1"/>
</dbReference>
<dbReference type="PANTHER" id="PTHR41368:SF1">
    <property type="entry name" value="PROTEIN YGHO"/>
    <property type="match status" value="1"/>
</dbReference>
<dbReference type="EMBL" id="UARG01000017">
    <property type="protein sequence ID" value="SQA78454.1"/>
    <property type="molecule type" value="Genomic_DNA"/>
</dbReference>
<name>A0A2X2RGT9_CAPOC</name>
<dbReference type="PANTHER" id="PTHR41368">
    <property type="entry name" value="PROTEIN YGHO"/>
    <property type="match status" value="1"/>
</dbReference>
<dbReference type="InterPro" id="IPR016181">
    <property type="entry name" value="Acyl_CoA_acyltransferase"/>
</dbReference>
<reference evidence="1 2" key="1">
    <citation type="submission" date="2018-06" db="EMBL/GenBank/DDBJ databases">
        <authorList>
            <consortium name="Pathogen Informatics"/>
            <person name="Doyle S."/>
        </authorList>
    </citation>
    <scope>NUCLEOTIDE SEQUENCE [LARGE SCALE GENOMIC DNA]</scope>
    <source>
        <strain evidence="1 2">NCTC11546</strain>
    </source>
</reference>
<sequence>MPSILIKELTTKKELTEFVKFPLSLYKNNPYWVPPLISDEVASFDKTKNPVFDNAEAFFYGAYNEKGKMVGRVVAIINQHDLKQNIKKVRFGWLDMIDDIQVTQILLDKVAEKAREYQLEYMEGPIGFSNMDKVGLLTEGYDHLSNMMTWYNYPYYNRHLEQLGFTKEKGFVEMKFLVKNSKPEIFKKTAEAIKKRYGVKFIDTPTTKEVLKHVDAMFDLYNETYSKLASYVPISKRQREYFKQKYIPFINPEYIRFIEDKDGKLICFAIVMPSFSKALQKAKGKLFPWGWWYLLQSKRHHDTVEFYLIGVAPEYQSKGIPALLFDYYYDIFTRNGVTNCVVTPELEENIAIQQLWKSFDPVIFARRATFKKQVRD</sequence>
<gene>
    <name evidence="1" type="ORF">NCTC11546_01686</name>
</gene>
<evidence type="ECO:0000313" key="1">
    <source>
        <dbReference type="EMBL" id="SQA78454.1"/>
    </source>
</evidence>
<organism evidence="1 2">
    <name type="scientific">Capnocytophaga ochracea</name>
    <dbReference type="NCBI Taxonomy" id="1018"/>
    <lineage>
        <taxon>Bacteria</taxon>
        <taxon>Pseudomonadati</taxon>
        <taxon>Bacteroidota</taxon>
        <taxon>Flavobacteriia</taxon>
        <taxon>Flavobacteriales</taxon>
        <taxon>Flavobacteriaceae</taxon>
        <taxon>Capnocytophaga</taxon>
    </lineage>
</organism>
<dbReference type="Proteomes" id="UP000249891">
    <property type="component" value="Unassembled WGS sequence"/>
</dbReference>